<keyword evidence="1" id="KW-1133">Transmembrane helix</keyword>
<reference evidence="2 3" key="1">
    <citation type="journal article" date="2019" name="Sci. Rep.">
        <title>Orb-weaving spider Araneus ventricosus genome elucidates the spidroin gene catalogue.</title>
        <authorList>
            <person name="Kono N."/>
            <person name="Nakamura H."/>
            <person name="Ohtoshi R."/>
            <person name="Moran D.A.P."/>
            <person name="Shinohara A."/>
            <person name="Yoshida Y."/>
            <person name="Fujiwara M."/>
            <person name="Mori M."/>
            <person name="Tomita M."/>
            <person name="Arakawa K."/>
        </authorList>
    </citation>
    <scope>NUCLEOTIDE SEQUENCE [LARGE SCALE GENOMIC DNA]</scope>
</reference>
<keyword evidence="1" id="KW-0812">Transmembrane</keyword>
<proteinExistence type="predicted"/>
<evidence type="ECO:0000313" key="3">
    <source>
        <dbReference type="Proteomes" id="UP000499080"/>
    </source>
</evidence>
<evidence type="ECO:0000313" key="2">
    <source>
        <dbReference type="EMBL" id="GBN41414.1"/>
    </source>
</evidence>
<protein>
    <submittedName>
        <fullName evidence="2">Uncharacterized protein</fullName>
    </submittedName>
</protein>
<keyword evidence="1" id="KW-0472">Membrane</keyword>
<gene>
    <name evidence="2" type="ORF">AVEN_117090_1</name>
</gene>
<organism evidence="2 3">
    <name type="scientific">Araneus ventricosus</name>
    <name type="common">Orbweaver spider</name>
    <name type="synonym">Epeira ventricosa</name>
    <dbReference type="NCBI Taxonomy" id="182803"/>
    <lineage>
        <taxon>Eukaryota</taxon>
        <taxon>Metazoa</taxon>
        <taxon>Ecdysozoa</taxon>
        <taxon>Arthropoda</taxon>
        <taxon>Chelicerata</taxon>
        <taxon>Arachnida</taxon>
        <taxon>Araneae</taxon>
        <taxon>Araneomorphae</taxon>
        <taxon>Entelegynae</taxon>
        <taxon>Araneoidea</taxon>
        <taxon>Araneidae</taxon>
        <taxon>Araneus</taxon>
    </lineage>
</organism>
<comment type="caution">
    <text evidence="2">The sequence shown here is derived from an EMBL/GenBank/DDBJ whole genome shotgun (WGS) entry which is preliminary data.</text>
</comment>
<keyword evidence="3" id="KW-1185">Reference proteome</keyword>
<dbReference type="EMBL" id="BGPR01009649">
    <property type="protein sequence ID" value="GBN41414.1"/>
    <property type="molecule type" value="Genomic_DNA"/>
</dbReference>
<name>A0A4Y2NR07_ARAVE</name>
<sequence>MSFKVMFDETMVSTVSLEKFLAYLKNKDRLISILMNKFSSINMTCEKADEDSDCLIVNSSVVVIDEDINLFVILIGICTFVNLYFIKSGKEKIAQKIFSPHNALGKTIANSVYATS</sequence>
<evidence type="ECO:0000256" key="1">
    <source>
        <dbReference type="SAM" id="Phobius"/>
    </source>
</evidence>
<dbReference type="AlphaFoldDB" id="A0A4Y2NR07"/>
<feature type="transmembrane region" description="Helical" evidence="1">
    <location>
        <begin position="68"/>
        <end position="86"/>
    </location>
</feature>
<accession>A0A4Y2NR07</accession>
<dbReference type="Proteomes" id="UP000499080">
    <property type="component" value="Unassembled WGS sequence"/>
</dbReference>